<accession>A0ABR9S7L5</accession>
<proteinExistence type="predicted"/>
<organism evidence="2 3">
    <name type="scientific">Ramlibacter pallidus</name>
    <dbReference type="NCBI Taxonomy" id="2780087"/>
    <lineage>
        <taxon>Bacteria</taxon>
        <taxon>Pseudomonadati</taxon>
        <taxon>Pseudomonadota</taxon>
        <taxon>Betaproteobacteria</taxon>
        <taxon>Burkholderiales</taxon>
        <taxon>Comamonadaceae</taxon>
        <taxon>Ramlibacter</taxon>
    </lineage>
</organism>
<protein>
    <submittedName>
        <fullName evidence="2">TIGR04348 family glycosyltransferase</fullName>
    </submittedName>
</protein>
<gene>
    <name evidence="2" type="ORF">IM787_18375</name>
</gene>
<dbReference type="Pfam" id="PF00534">
    <property type="entry name" value="Glycos_transf_1"/>
    <property type="match status" value="1"/>
</dbReference>
<reference evidence="2 3" key="1">
    <citation type="submission" date="2020-10" db="EMBL/GenBank/DDBJ databases">
        <title>Ramlibacter sp. HM2 16S ribosomal RNA gene Genome sequencing and assembly.</title>
        <authorList>
            <person name="Kang M."/>
        </authorList>
    </citation>
    <scope>NUCLEOTIDE SEQUENCE [LARGE SCALE GENOMIC DNA]</scope>
    <source>
        <strain evidence="2 3">HM2</strain>
    </source>
</reference>
<evidence type="ECO:0000259" key="1">
    <source>
        <dbReference type="Pfam" id="PF00534"/>
    </source>
</evidence>
<dbReference type="Proteomes" id="UP000806285">
    <property type="component" value="Unassembled WGS sequence"/>
</dbReference>
<dbReference type="CDD" id="cd03801">
    <property type="entry name" value="GT4_PimA-like"/>
    <property type="match status" value="1"/>
</dbReference>
<evidence type="ECO:0000313" key="2">
    <source>
        <dbReference type="EMBL" id="MBE7369535.1"/>
    </source>
</evidence>
<dbReference type="Gene3D" id="3.40.50.2000">
    <property type="entry name" value="Glycogen Phosphorylase B"/>
    <property type="match status" value="1"/>
</dbReference>
<dbReference type="PANTHER" id="PTHR46660">
    <property type="match status" value="1"/>
</dbReference>
<dbReference type="InterPro" id="IPR001296">
    <property type="entry name" value="Glyco_trans_1"/>
</dbReference>
<dbReference type="RefSeq" id="WP_193678157.1">
    <property type="nucleotide sequence ID" value="NZ_JADDIV010000005.1"/>
</dbReference>
<sequence length="326" mass="35804">MSKPRVLIVSPALAQDNNGNWRTASRWQAFLSAVARVEIARTWDGTPCDAMIALHARRSADPVARIAIERPGTPIGLVLTGTDVYRDILQDESARHSLECASGLVVLQPDALERLAPAHRAKARVILQSATAWRPRPRARSIDFVAVGHLRDEKDPRTLMEAAGHLAPDLGVRIIHIGEALDPALAEQARRTMARCPHYRWLGGVPREKARAWIASGRALVHMSRIEGGAQAVIEAVRSGVPVLASRIGGNVGLLGEDYAGYFEAGNSLALAACMRRFVLEPDYAAQLSKQCGRREPQFRPEVERALVRQWIADLLDGSKRRVQAR</sequence>
<dbReference type="SUPFAM" id="SSF53756">
    <property type="entry name" value="UDP-Glycosyltransferase/glycogen phosphorylase"/>
    <property type="match status" value="1"/>
</dbReference>
<keyword evidence="3" id="KW-1185">Reference proteome</keyword>
<comment type="caution">
    <text evidence="2">The sequence shown here is derived from an EMBL/GenBank/DDBJ whole genome shotgun (WGS) entry which is preliminary data.</text>
</comment>
<evidence type="ECO:0000313" key="3">
    <source>
        <dbReference type="Proteomes" id="UP000806285"/>
    </source>
</evidence>
<dbReference type="EMBL" id="JADDIV010000005">
    <property type="protein sequence ID" value="MBE7369535.1"/>
    <property type="molecule type" value="Genomic_DNA"/>
</dbReference>
<dbReference type="InterPro" id="IPR052622">
    <property type="entry name" value="Glycosyltransferase_G1"/>
</dbReference>
<dbReference type="InterPro" id="IPR027627">
    <property type="entry name" value="Glycosyltransferase_put"/>
</dbReference>
<dbReference type="NCBIfam" id="TIGR04348">
    <property type="entry name" value="selenoneine biosynthesis selenosugar synthase SenB"/>
    <property type="match status" value="1"/>
</dbReference>
<dbReference type="PANTHER" id="PTHR46660:SF2">
    <property type="entry name" value="GLYCOSYLTRANSFERASE 1 DOMAIN-CONTAINING PROTEIN 1"/>
    <property type="match status" value="1"/>
</dbReference>
<feature type="domain" description="Glycosyl transferase family 1" evidence="1">
    <location>
        <begin position="141"/>
        <end position="291"/>
    </location>
</feature>
<name>A0ABR9S7L5_9BURK</name>